<dbReference type="PANTHER" id="PTHR13035:SF0">
    <property type="entry name" value="PROTEIN N-TERMINAL GLUTAMINE AMIDOHYDROLASE"/>
    <property type="match status" value="1"/>
</dbReference>
<name>A0A165IEX3_9BASI</name>
<reference evidence="10 11" key="1">
    <citation type="journal article" date="2016" name="Mol. Biol. Evol.">
        <title>Comparative Genomics of Early-Diverging Mushroom-Forming Fungi Provides Insights into the Origins of Lignocellulose Decay Capabilities.</title>
        <authorList>
            <person name="Nagy L.G."/>
            <person name="Riley R."/>
            <person name="Tritt A."/>
            <person name="Adam C."/>
            <person name="Daum C."/>
            <person name="Floudas D."/>
            <person name="Sun H."/>
            <person name="Yadav J.S."/>
            <person name="Pangilinan J."/>
            <person name="Larsson K.H."/>
            <person name="Matsuura K."/>
            <person name="Barry K."/>
            <person name="Labutti K."/>
            <person name="Kuo R."/>
            <person name="Ohm R.A."/>
            <person name="Bhattacharya S.S."/>
            <person name="Shirouzu T."/>
            <person name="Yoshinaga Y."/>
            <person name="Martin F.M."/>
            <person name="Grigoriev I.V."/>
            <person name="Hibbett D.S."/>
        </authorList>
    </citation>
    <scope>NUCLEOTIDE SEQUENCE [LARGE SCALE GENOMIC DNA]</scope>
    <source>
        <strain evidence="10 11">HHB12733</strain>
    </source>
</reference>
<dbReference type="InterPro" id="IPR039733">
    <property type="entry name" value="NTAQ1"/>
</dbReference>
<evidence type="ECO:0000313" key="11">
    <source>
        <dbReference type="Proteomes" id="UP000076842"/>
    </source>
</evidence>
<evidence type="ECO:0000256" key="3">
    <source>
        <dbReference type="ARBA" id="ARBA00012718"/>
    </source>
</evidence>
<gene>
    <name evidence="10" type="ORF">CALCODRAFT_465647</name>
</gene>
<comment type="subunit">
    <text evidence="2 8">Monomer.</text>
</comment>
<dbReference type="PANTHER" id="PTHR13035">
    <property type="entry name" value="PROTEIN N-TERMINAL GLUTAMINE AMIDOHYDROLASE"/>
    <property type="match status" value="1"/>
</dbReference>
<dbReference type="GO" id="GO:0008418">
    <property type="term" value="F:protein-N-terminal asparagine amidohydrolase activity"/>
    <property type="evidence" value="ECO:0007669"/>
    <property type="project" value="UniProtKB-UniRule"/>
</dbReference>
<comment type="similarity">
    <text evidence="1 8">Belongs to the NTAQ1 family.</text>
</comment>
<accession>A0A165IEX3</accession>
<dbReference type="EMBL" id="KV423931">
    <property type="protein sequence ID" value="KZT60482.1"/>
    <property type="molecule type" value="Genomic_DNA"/>
</dbReference>
<dbReference type="Gene3D" id="3.10.620.10">
    <property type="entry name" value="Protein N-terminal glutamine amidohydrolase, alpha beta roll"/>
    <property type="match status" value="1"/>
</dbReference>
<evidence type="ECO:0000256" key="1">
    <source>
        <dbReference type="ARBA" id="ARBA00008985"/>
    </source>
</evidence>
<evidence type="ECO:0000259" key="9">
    <source>
        <dbReference type="Pfam" id="PF09764"/>
    </source>
</evidence>
<protein>
    <recommendedName>
        <fullName evidence="4 8">Protein N-terminal glutamine amidohydrolase</fullName>
        <ecNumber evidence="3 8">3.5.1.122</ecNumber>
    </recommendedName>
    <alternativeName>
        <fullName evidence="6 8">Protein NH2-terminal glutamine deamidase</fullName>
    </alternativeName>
</protein>
<evidence type="ECO:0000256" key="5">
    <source>
        <dbReference type="ARBA" id="ARBA00022801"/>
    </source>
</evidence>
<dbReference type="GO" id="GO:0005634">
    <property type="term" value="C:nucleus"/>
    <property type="evidence" value="ECO:0007669"/>
    <property type="project" value="TreeGrafter"/>
</dbReference>
<dbReference type="AlphaFoldDB" id="A0A165IEX3"/>
<organism evidence="10 11">
    <name type="scientific">Calocera cornea HHB12733</name>
    <dbReference type="NCBI Taxonomy" id="1353952"/>
    <lineage>
        <taxon>Eukaryota</taxon>
        <taxon>Fungi</taxon>
        <taxon>Dikarya</taxon>
        <taxon>Basidiomycota</taxon>
        <taxon>Agaricomycotina</taxon>
        <taxon>Dacrymycetes</taxon>
        <taxon>Dacrymycetales</taxon>
        <taxon>Dacrymycetaceae</taxon>
        <taxon>Calocera</taxon>
    </lineage>
</organism>
<evidence type="ECO:0000256" key="6">
    <source>
        <dbReference type="ARBA" id="ARBA00029677"/>
    </source>
</evidence>
<dbReference type="GO" id="GO:0070773">
    <property type="term" value="F:protein-N-terminal glutamine amidohydrolase activity"/>
    <property type="evidence" value="ECO:0007669"/>
    <property type="project" value="UniProtKB-UniRule"/>
</dbReference>
<keyword evidence="5 8" id="KW-0378">Hydrolase</keyword>
<dbReference type="Proteomes" id="UP000076842">
    <property type="component" value="Unassembled WGS sequence"/>
</dbReference>
<evidence type="ECO:0000256" key="2">
    <source>
        <dbReference type="ARBA" id="ARBA00011245"/>
    </source>
</evidence>
<dbReference type="InParanoid" id="A0A165IEX3"/>
<comment type="function">
    <text evidence="8">Mediates the side-chain deamidation of N-terminal glutamine residues to glutamate, an important step in N-end rule pathway of protein degradation. Conversion of the resulting N-terminal glutamine to glutamate renders the protein susceptible to arginylation, polyubiquitination and degradation as specified by the N-end rule. Does not act on substrates with internal or C-terminal glutamine and does not act on non-glutamine residues in any position.</text>
</comment>
<evidence type="ECO:0000256" key="4">
    <source>
        <dbReference type="ARBA" id="ARBA00021247"/>
    </source>
</evidence>
<sequence>MSAPAPPVFPAELIYTPNYCEENVYYLTHVFNSHPEVHNAWDIYAIFISNDNRCVALWQQKSAQPSEDGLVLWDYHCILALVPRAHPSAVAGGPHEAWIYDGNSLLGVPVPWSTYMTTTFRDAAHRLTHYRCKFRAVNARQFLDWFASDRSHMIIWDDALKCDRFISAPPRHPVIVGPAAQQAGITNNLMQCYVSMGSGDTGDERYGVVIDYETFAGMRW</sequence>
<evidence type="ECO:0000313" key="10">
    <source>
        <dbReference type="EMBL" id="KZT60482.1"/>
    </source>
</evidence>
<comment type="catalytic activity">
    <reaction evidence="7 8">
        <text>N-terminal L-glutaminyl-[protein] + H2O = N-terminal L-glutamyl-[protein] + NH4(+)</text>
        <dbReference type="Rhea" id="RHEA:50680"/>
        <dbReference type="Rhea" id="RHEA-COMP:12668"/>
        <dbReference type="Rhea" id="RHEA-COMP:12777"/>
        <dbReference type="ChEBI" id="CHEBI:15377"/>
        <dbReference type="ChEBI" id="CHEBI:28938"/>
        <dbReference type="ChEBI" id="CHEBI:64721"/>
        <dbReference type="ChEBI" id="CHEBI:64722"/>
        <dbReference type="EC" id="3.5.1.122"/>
    </reaction>
</comment>
<dbReference type="Pfam" id="PF09764">
    <property type="entry name" value="Nt_Gln_amidase"/>
    <property type="match status" value="1"/>
</dbReference>
<dbReference type="InterPro" id="IPR037132">
    <property type="entry name" value="N_Gln_amidohydro_ab_roll_sf"/>
</dbReference>
<evidence type="ECO:0000256" key="7">
    <source>
        <dbReference type="ARBA" id="ARBA00048768"/>
    </source>
</evidence>
<dbReference type="GO" id="GO:0005829">
    <property type="term" value="C:cytosol"/>
    <property type="evidence" value="ECO:0007669"/>
    <property type="project" value="TreeGrafter"/>
</dbReference>
<keyword evidence="11" id="KW-1185">Reference proteome</keyword>
<dbReference type="EC" id="3.5.1.122" evidence="3 8"/>
<dbReference type="OrthoDB" id="191192at2759"/>
<evidence type="ECO:0000256" key="8">
    <source>
        <dbReference type="RuleBase" id="RU367082"/>
    </source>
</evidence>
<dbReference type="InterPro" id="IPR023128">
    <property type="entry name" value="Prot_N_Gln_amidohydro_ab_roll"/>
</dbReference>
<proteinExistence type="inferred from homology"/>
<feature type="domain" description="Protein N-terminal glutamine amidohydrolase alpha beta roll" evidence="9">
    <location>
        <begin position="15"/>
        <end position="216"/>
    </location>
</feature>